<feature type="non-terminal residue" evidence="9">
    <location>
        <position position="1"/>
    </location>
</feature>
<dbReference type="InterPro" id="IPR035897">
    <property type="entry name" value="Toll_tir_struct_dom_sf"/>
</dbReference>
<keyword evidence="4" id="KW-0399">Innate immunity</keyword>
<dbReference type="GO" id="GO:0035591">
    <property type="term" value="F:signaling adaptor activity"/>
    <property type="evidence" value="ECO:0007669"/>
    <property type="project" value="TreeGrafter"/>
</dbReference>
<evidence type="ECO:0000256" key="6">
    <source>
        <dbReference type="ARBA" id="ARBA00023198"/>
    </source>
</evidence>
<dbReference type="Pfam" id="PF17798">
    <property type="entry name" value="TRIF-NTD"/>
    <property type="match status" value="1"/>
</dbReference>
<gene>
    <name evidence="9" type="primary">Ticam1</name>
    <name evidence="9" type="ORF">IBISTR_R09454</name>
</gene>
<comment type="caution">
    <text evidence="9">The sequence shown here is derived from an EMBL/GenBank/DDBJ whole genome shotgun (WGS) entry which is preliminary data.</text>
</comment>
<evidence type="ECO:0000256" key="2">
    <source>
        <dbReference type="ARBA" id="ARBA00022490"/>
    </source>
</evidence>
<feature type="region of interest" description="Disordered" evidence="7">
    <location>
        <begin position="231"/>
        <end position="387"/>
    </location>
</feature>
<evidence type="ECO:0000313" key="10">
    <source>
        <dbReference type="Proteomes" id="UP000587655"/>
    </source>
</evidence>
<evidence type="ECO:0000256" key="1">
    <source>
        <dbReference type="ARBA" id="ARBA00004496"/>
    </source>
</evidence>
<evidence type="ECO:0000256" key="4">
    <source>
        <dbReference type="ARBA" id="ARBA00022588"/>
    </source>
</evidence>
<dbReference type="EMBL" id="VZSZ01000924">
    <property type="protein sequence ID" value="NXA17913.1"/>
    <property type="molecule type" value="Genomic_DNA"/>
</dbReference>
<dbReference type="InterPro" id="IPR040886">
    <property type="entry name" value="TRIF_N"/>
</dbReference>
<evidence type="ECO:0000259" key="8">
    <source>
        <dbReference type="PROSITE" id="PS50104"/>
    </source>
</evidence>
<feature type="domain" description="TIR" evidence="8">
    <location>
        <begin position="445"/>
        <end position="578"/>
    </location>
</feature>
<feature type="compositionally biased region" description="Low complexity" evidence="7">
    <location>
        <begin position="371"/>
        <end position="386"/>
    </location>
</feature>
<dbReference type="GO" id="GO:0045087">
    <property type="term" value="P:innate immune response"/>
    <property type="evidence" value="ECO:0007669"/>
    <property type="project" value="UniProtKB-KW"/>
</dbReference>
<comment type="subcellular location">
    <subcellularLocation>
        <location evidence="1">Cytoplasm</location>
    </subcellularLocation>
</comment>
<dbReference type="PANTHER" id="PTHR47230">
    <property type="entry name" value="TIR DOMAIN-CONTAINING ADAPTER MOLECULE 1"/>
    <property type="match status" value="1"/>
</dbReference>
<reference evidence="9 10" key="1">
    <citation type="submission" date="2019-09" db="EMBL/GenBank/DDBJ databases">
        <title>Bird 10,000 Genomes (B10K) Project - Family phase.</title>
        <authorList>
            <person name="Zhang G."/>
        </authorList>
    </citation>
    <scope>NUCLEOTIDE SEQUENCE [LARGE SCALE GENOMIC DNA]</scope>
    <source>
        <strain evidence="9">B10K-DU-030-25</strain>
    </source>
</reference>
<keyword evidence="6" id="KW-0395">Inflammatory response</keyword>
<dbReference type="Proteomes" id="UP000587655">
    <property type="component" value="Unassembled WGS sequence"/>
</dbReference>
<evidence type="ECO:0000313" key="9">
    <source>
        <dbReference type="EMBL" id="NXA17913.1"/>
    </source>
</evidence>
<dbReference type="Gene3D" id="1.25.40.780">
    <property type="match status" value="1"/>
</dbReference>
<evidence type="ECO:0000256" key="7">
    <source>
        <dbReference type="SAM" id="MobiDB-lite"/>
    </source>
</evidence>
<proteinExistence type="predicted"/>
<dbReference type="GO" id="GO:0006954">
    <property type="term" value="P:inflammatory response"/>
    <property type="evidence" value="ECO:0007669"/>
    <property type="project" value="UniProtKB-KW"/>
</dbReference>
<dbReference type="AlphaFoldDB" id="A0A7K7TLY1"/>
<sequence length="626" mass="67627">MAQSAELQPSFEDVFNILSQIPHDKLLSLKHKLKHLIFGPSSKLLQAMILLTLRREEDARICLDALRDNRAAQYVHQTKLGAAGEQEEGGDLQPPPLDAGAMALLAQIYSVLAKEELCSHEAMDKARRAATKACNASKETQGDTLNSIPPEDQENHSSAVNTGPGDKFQTLRSDAGVGFLQVPSPNYVVRSSPVQIGGNSDLSGPHSLRSTECPSFPSVFEISASPTVVFRTQPSSHQRVPQPSRLCEGSASGAGQPDGDRQSHGPWETSWASRTNSHPWQETGAQVPQPEKVLPLSSCHPTLPTPETQPPTSGALNQPVQSSDVSSTVAAEPRAPKESTAKKQLPTGLPDSRGTVDTGPVHRSREDSCVPAGTSSNSASSSMSACPLPPPSYSFSSTLPPHLPGAASNLSYPPLLPSSPSPAWPPPLQTVEAVPTSEPDGRERKFFTFVVLHASEDEIVAHRVKNLLEKMGVPNGATLCEDFFIAGRSHLTCFQDALENSAFIILLLTKNFPGNLCMFQTNTALMESILKPTKHDSVIPFVPKENPLERSQIPSTLSVLMPLDENSPGFSRTVQNTFTTSRISKKKAMWDLMQRKKLQQYQEQDQTLQNLAALNLGSLPQVPPSA</sequence>
<name>A0A7K7TLY1_9CHAR</name>
<feature type="region of interest" description="Disordered" evidence="7">
    <location>
        <begin position="133"/>
        <end position="166"/>
    </location>
</feature>
<dbReference type="GO" id="GO:0005768">
    <property type="term" value="C:endosome"/>
    <property type="evidence" value="ECO:0007669"/>
    <property type="project" value="TreeGrafter"/>
</dbReference>
<evidence type="ECO:0000256" key="5">
    <source>
        <dbReference type="ARBA" id="ARBA00022859"/>
    </source>
</evidence>
<keyword evidence="5" id="KW-0391">Immunity</keyword>
<keyword evidence="3" id="KW-0597">Phosphoprotein</keyword>
<accession>A0A7K7TLY1</accession>
<dbReference type="GO" id="GO:0043123">
    <property type="term" value="P:positive regulation of canonical NF-kappaB signal transduction"/>
    <property type="evidence" value="ECO:0007669"/>
    <property type="project" value="TreeGrafter"/>
</dbReference>
<feature type="non-terminal residue" evidence="9">
    <location>
        <position position="626"/>
    </location>
</feature>
<keyword evidence="10" id="KW-1185">Reference proteome</keyword>
<feature type="compositionally biased region" description="Polar residues" evidence="7">
    <location>
        <begin position="231"/>
        <end position="241"/>
    </location>
</feature>
<feature type="compositionally biased region" description="Polar residues" evidence="7">
    <location>
        <begin position="270"/>
        <end position="286"/>
    </location>
</feature>
<dbReference type="InterPro" id="IPR046946">
    <property type="entry name" value="TCAM1/2"/>
</dbReference>
<dbReference type="InterPro" id="IPR000157">
    <property type="entry name" value="TIR_dom"/>
</dbReference>
<dbReference type="PANTHER" id="PTHR47230:SF1">
    <property type="entry name" value="TIR DOMAIN-CONTAINING ADAPTER MOLECULE 1"/>
    <property type="match status" value="1"/>
</dbReference>
<feature type="compositionally biased region" description="Polar residues" evidence="7">
    <location>
        <begin position="314"/>
        <end position="329"/>
    </location>
</feature>
<keyword evidence="2" id="KW-0963">Cytoplasm</keyword>
<evidence type="ECO:0000256" key="3">
    <source>
        <dbReference type="ARBA" id="ARBA00022553"/>
    </source>
</evidence>
<dbReference type="GO" id="GO:0035666">
    <property type="term" value="P:TRIF-dependent toll-like receptor signaling pathway"/>
    <property type="evidence" value="ECO:0007669"/>
    <property type="project" value="InterPro"/>
</dbReference>
<organism evidence="9 10">
    <name type="scientific">Ibidorhyncha struthersii</name>
    <dbReference type="NCBI Taxonomy" id="425643"/>
    <lineage>
        <taxon>Eukaryota</taxon>
        <taxon>Metazoa</taxon>
        <taxon>Chordata</taxon>
        <taxon>Craniata</taxon>
        <taxon>Vertebrata</taxon>
        <taxon>Euteleostomi</taxon>
        <taxon>Archelosauria</taxon>
        <taxon>Archosauria</taxon>
        <taxon>Dinosauria</taxon>
        <taxon>Saurischia</taxon>
        <taxon>Theropoda</taxon>
        <taxon>Coelurosauria</taxon>
        <taxon>Aves</taxon>
        <taxon>Neognathae</taxon>
        <taxon>Neoaves</taxon>
        <taxon>Charadriiformes</taxon>
        <taxon>Charadriidae</taxon>
        <taxon>Ibidorhyncha</taxon>
    </lineage>
</organism>
<dbReference type="SUPFAM" id="SSF52200">
    <property type="entry name" value="Toll/Interleukin receptor TIR domain"/>
    <property type="match status" value="1"/>
</dbReference>
<dbReference type="PROSITE" id="PS50104">
    <property type="entry name" value="TIR"/>
    <property type="match status" value="1"/>
</dbReference>
<feature type="compositionally biased region" description="Polar residues" evidence="7">
    <location>
        <begin position="137"/>
        <end position="147"/>
    </location>
</feature>
<dbReference type="Gene3D" id="3.40.50.10140">
    <property type="entry name" value="Toll/interleukin-1 receptor homology (TIR) domain"/>
    <property type="match status" value="1"/>
</dbReference>
<dbReference type="GO" id="GO:0032481">
    <property type="term" value="P:positive regulation of type I interferon production"/>
    <property type="evidence" value="ECO:0007669"/>
    <property type="project" value="TreeGrafter"/>
</dbReference>
<protein>
    <submittedName>
        <fullName evidence="9">TCAM1 protein</fullName>
    </submittedName>
</protein>